<dbReference type="InterPro" id="IPR019734">
    <property type="entry name" value="TPR_rpt"/>
</dbReference>
<keyword evidence="5" id="KW-0812">Transmembrane</keyword>
<feature type="transmembrane region" description="Helical" evidence="5">
    <location>
        <begin position="106"/>
        <end position="123"/>
    </location>
</feature>
<dbReference type="Pfam" id="PF07719">
    <property type="entry name" value="TPR_2"/>
    <property type="match status" value="1"/>
</dbReference>
<feature type="transmembrane region" description="Helical" evidence="5">
    <location>
        <begin position="36"/>
        <end position="55"/>
    </location>
</feature>
<feature type="transmembrane region" description="Helical" evidence="5">
    <location>
        <begin position="135"/>
        <end position="161"/>
    </location>
</feature>
<keyword evidence="5" id="KW-1133">Transmembrane helix</keyword>
<evidence type="ECO:0000256" key="5">
    <source>
        <dbReference type="SAM" id="Phobius"/>
    </source>
</evidence>
<dbReference type="SUPFAM" id="SSF48452">
    <property type="entry name" value="TPR-like"/>
    <property type="match status" value="2"/>
</dbReference>
<evidence type="ECO:0000313" key="7">
    <source>
        <dbReference type="Proteomes" id="UP000176917"/>
    </source>
</evidence>
<feature type="transmembrane region" description="Helical" evidence="5">
    <location>
        <begin position="173"/>
        <end position="191"/>
    </location>
</feature>
<keyword evidence="1" id="KW-0677">Repeat</keyword>
<evidence type="ECO:0000256" key="1">
    <source>
        <dbReference type="ARBA" id="ARBA00022737"/>
    </source>
</evidence>
<feature type="transmembrane region" description="Helical" evidence="5">
    <location>
        <begin position="431"/>
        <end position="453"/>
    </location>
</feature>
<feature type="transmembrane region" description="Helical" evidence="5">
    <location>
        <begin position="223"/>
        <end position="241"/>
    </location>
</feature>
<evidence type="ECO:0000256" key="2">
    <source>
        <dbReference type="ARBA" id="ARBA00022803"/>
    </source>
</evidence>
<gene>
    <name evidence="6" type="ORF">A3B24_00500</name>
</gene>
<feature type="transmembrane region" description="Helical" evidence="5">
    <location>
        <begin position="376"/>
        <end position="396"/>
    </location>
</feature>
<dbReference type="PROSITE" id="PS50005">
    <property type="entry name" value="TPR"/>
    <property type="match status" value="1"/>
</dbReference>
<feature type="transmembrane region" description="Helical" evidence="5">
    <location>
        <begin position="248"/>
        <end position="266"/>
    </location>
</feature>
<dbReference type="Gene3D" id="1.25.40.10">
    <property type="entry name" value="Tetratricopeptide repeat domain"/>
    <property type="match status" value="3"/>
</dbReference>
<keyword evidence="2 3" id="KW-0802">TPR repeat</keyword>
<feature type="transmembrane region" description="Helical" evidence="5">
    <location>
        <begin position="402"/>
        <end position="419"/>
    </location>
</feature>
<dbReference type="InterPro" id="IPR011990">
    <property type="entry name" value="TPR-like_helical_dom_sf"/>
</dbReference>
<sequence length="772" mass="84432">MKSIVLFETVSKWSLYLLVFLIPLWFLPFTQDILNFQKQVLLAVLVFLALIAFLARTVNAGELGIRLTWLHVPVLGVVLVMGISTLFSQWKYGSFWGWPLDVTDNFLTVFLFALVYFLVSFTIENSSQLFRLALILLVSAGLAAVFALLQLYGVFLLPFLALAKSPTFNTVGTANSIAVLSAVLLPLALIMSSAAKKVLRIVLWAVALALLAAVVFINFFDAWVVLISGLLVMLAFGAWSLKNRGEFSWVSLPMALLVLSLFFLVFRVTLPGAPGAPIEVSPSVQGEFSILQSVLKENPITGSGPGTFVFDYTKYHSPTLNQTIFWGTRFGSGASELLDWTITKGVLGGLALLSLLGALLYFGVKNLAKGQGGTSGMLGLGIFASLAALVVAFVMYPSNFTLWFVFWVLLGGFVLTLAGEQKRISLAPPSFLAVVSSFTFLLVLIFGLGLVFVGGQKYIAEAKYVSAVRLVNNGNLQEGIDRLLSAVRLNPSVDIYWRDLSQLYLNQVNQISQDQNLKQEERTQQVQTAITNAVGAARQAVAVSPGNIANWNVQGFVYRNLLAVPGADQVVFSSYEKAIELDPASPFSWTELARAYIVQAQTLQNQQDAAEKRAGALNKGLENLAKAIELKADYAPAHFLTAVILDQQGKTKEAIAKLVETKAVAPNDLGVAFQLGVMYWQDEQLLNAQKEFEAILAREANHANAMYMLGQVYDRQGNRAKAKEVFQKVADLNPDNEDLKKILDNLNRNRPALEGVTPSQPPVEETPPEIGS</sequence>
<name>A0A1G2RMX5_9BACT</name>
<feature type="transmembrane region" description="Helical" evidence="5">
    <location>
        <begin position="12"/>
        <end position="30"/>
    </location>
</feature>
<dbReference type="PANTHER" id="PTHR37422:SF13">
    <property type="entry name" value="LIPOPOLYSACCHARIDE BIOSYNTHESIS PROTEIN PA4999-RELATED"/>
    <property type="match status" value="1"/>
</dbReference>
<reference evidence="6 7" key="1">
    <citation type="journal article" date="2016" name="Nat. Commun.">
        <title>Thousands of microbial genomes shed light on interconnected biogeochemical processes in an aquifer system.</title>
        <authorList>
            <person name="Anantharaman K."/>
            <person name="Brown C.T."/>
            <person name="Hug L.A."/>
            <person name="Sharon I."/>
            <person name="Castelle C.J."/>
            <person name="Probst A.J."/>
            <person name="Thomas B.C."/>
            <person name="Singh A."/>
            <person name="Wilkins M.J."/>
            <person name="Karaoz U."/>
            <person name="Brodie E.L."/>
            <person name="Williams K.H."/>
            <person name="Hubbard S.S."/>
            <person name="Banfield J.F."/>
        </authorList>
    </citation>
    <scope>NUCLEOTIDE SEQUENCE [LARGE SCALE GENOMIC DNA]</scope>
</reference>
<evidence type="ECO:0000256" key="3">
    <source>
        <dbReference type="PROSITE-ProRule" id="PRU00339"/>
    </source>
</evidence>
<keyword evidence="5" id="KW-0472">Membrane</keyword>
<feature type="region of interest" description="Disordered" evidence="4">
    <location>
        <begin position="749"/>
        <end position="772"/>
    </location>
</feature>
<evidence type="ECO:0000256" key="4">
    <source>
        <dbReference type="SAM" id="MobiDB-lite"/>
    </source>
</evidence>
<feature type="repeat" description="TPR" evidence="3">
    <location>
        <begin position="703"/>
        <end position="736"/>
    </location>
</feature>
<evidence type="ECO:0008006" key="8">
    <source>
        <dbReference type="Google" id="ProtNLM"/>
    </source>
</evidence>
<protein>
    <recommendedName>
        <fullName evidence="8">UDP-N-acetylglucosamine--peptide N-acetylglucosaminyltransferase SPINDLY</fullName>
    </recommendedName>
</protein>
<organism evidence="6 7">
    <name type="scientific">Candidatus Wildermuthbacteria bacterium RIFCSPLOWO2_01_FULL_48_16</name>
    <dbReference type="NCBI Taxonomy" id="1802461"/>
    <lineage>
        <taxon>Bacteria</taxon>
        <taxon>Candidatus Wildermuthiibacteriota</taxon>
    </lineage>
</organism>
<feature type="transmembrane region" description="Helical" evidence="5">
    <location>
        <begin position="67"/>
        <end position="86"/>
    </location>
</feature>
<dbReference type="PROSITE" id="PS50293">
    <property type="entry name" value="TPR_REGION"/>
    <property type="match status" value="1"/>
</dbReference>
<proteinExistence type="predicted"/>
<accession>A0A1G2RMX5</accession>
<feature type="transmembrane region" description="Helical" evidence="5">
    <location>
        <begin position="198"/>
        <end position="217"/>
    </location>
</feature>
<feature type="transmembrane region" description="Helical" evidence="5">
    <location>
        <begin position="345"/>
        <end position="364"/>
    </location>
</feature>
<dbReference type="AlphaFoldDB" id="A0A1G2RMX5"/>
<comment type="caution">
    <text evidence="6">The sequence shown here is derived from an EMBL/GenBank/DDBJ whole genome shotgun (WGS) entry which is preliminary data.</text>
</comment>
<dbReference type="Pfam" id="PF13431">
    <property type="entry name" value="TPR_17"/>
    <property type="match status" value="1"/>
</dbReference>
<dbReference type="InterPro" id="IPR013105">
    <property type="entry name" value="TPR_2"/>
</dbReference>
<dbReference type="PANTHER" id="PTHR37422">
    <property type="entry name" value="TEICHURONIC ACID BIOSYNTHESIS PROTEIN TUAE"/>
    <property type="match status" value="1"/>
</dbReference>
<dbReference type="EMBL" id="MHUG01000013">
    <property type="protein sequence ID" value="OHA73371.1"/>
    <property type="molecule type" value="Genomic_DNA"/>
</dbReference>
<dbReference type="STRING" id="1802461.A3B24_00500"/>
<evidence type="ECO:0000313" key="6">
    <source>
        <dbReference type="EMBL" id="OHA73371.1"/>
    </source>
</evidence>
<dbReference type="SMART" id="SM00028">
    <property type="entry name" value="TPR"/>
    <property type="match status" value="2"/>
</dbReference>
<dbReference type="InterPro" id="IPR051533">
    <property type="entry name" value="WaaL-like"/>
</dbReference>
<dbReference type="Proteomes" id="UP000176917">
    <property type="component" value="Unassembled WGS sequence"/>
</dbReference>